<accession>A0ABU2M7L2</accession>
<gene>
    <name evidence="3" type="ORF">RM479_09115</name>
</gene>
<reference evidence="4" key="1">
    <citation type="submission" date="2023-07" db="EMBL/GenBank/DDBJ databases">
        <title>30 novel species of actinomycetes from the DSMZ collection.</title>
        <authorList>
            <person name="Nouioui I."/>
        </authorList>
    </citation>
    <scope>NUCLEOTIDE SEQUENCE [LARGE SCALE GENOMIC DNA]</scope>
    <source>
        <strain evidence="4">DSM 44743</strain>
    </source>
</reference>
<organism evidence="3 4">
    <name type="scientific">Nocardiopsis lambiniae</name>
    <dbReference type="NCBI Taxonomy" id="3075539"/>
    <lineage>
        <taxon>Bacteria</taxon>
        <taxon>Bacillati</taxon>
        <taxon>Actinomycetota</taxon>
        <taxon>Actinomycetes</taxon>
        <taxon>Streptosporangiales</taxon>
        <taxon>Nocardiopsidaceae</taxon>
        <taxon>Nocardiopsis</taxon>
    </lineage>
</organism>
<dbReference type="PANTHER" id="PTHR43130:SF3">
    <property type="entry name" value="HTH-TYPE TRANSCRIPTIONAL REGULATOR RV1931C"/>
    <property type="match status" value="1"/>
</dbReference>
<dbReference type="RefSeq" id="WP_311511284.1">
    <property type="nucleotide sequence ID" value="NZ_JAVREP010000004.1"/>
</dbReference>
<evidence type="ECO:0000256" key="1">
    <source>
        <dbReference type="SAM" id="MobiDB-lite"/>
    </source>
</evidence>
<evidence type="ECO:0000259" key="2">
    <source>
        <dbReference type="Pfam" id="PF01965"/>
    </source>
</evidence>
<proteinExistence type="predicted"/>
<evidence type="ECO:0000313" key="4">
    <source>
        <dbReference type="Proteomes" id="UP001183390"/>
    </source>
</evidence>
<dbReference type="InterPro" id="IPR052158">
    <property type="entry name" value="INH-QAR"/>
</dbReference>
<dbReference type="PANTHER" id="PTHR43130">
    <property type="entry name" value="ARAC-FAMILY TRANSCRIPTIONAL REGULATOR"/>
    <property type="match status" value="1"/>
</dbReference>
<dbReference type="InterPro" id="IPR029062">
    <property type="entry name" value="Class_I_gatase-like"/>
</dbReference>
<dbReference type="EMBL" id="JAVREP010000004">
    <property type="protein sequence ID" value="MDT0328573.1"/>
    <property type="molecule type" value="Genomic_DNA"/>
</dbReference>
<dbReference type="Proteomes" id="UP001183390">
    <property type="component" value="Unassembled WGS sequence"/>
</dbReference>
<dbReference type="Gene3D" id="3.40.50.880">
    <property type="match status" value="2"/>
</dbReference>
<sequence length="473" mass="48780">MSSVPRVLVRVLFGCALSLTVFAGLCLGGVTVTMGQSYVDAPHPVESGPPVPRAAPAEGRTVVAVAVGATGSVNADVLPPYEVFARSTEFFVYTVSADPDPVPLSGGVGLLPDHTFDEVASGAAPAPDVVVVPAVVAPTGDAERPLREWIAAQHGRGALLLGICDGSRLLAAAGLLDGRRATAFWAGLGALERDHPRVEWTSGQRYVDDGDIVTTAGVTSGIVGALRIVERIAGADEAARIGAATAYPGWSVGGPTEIPAHRLRPADLPYGLNAAFPWLRPVYGIGLVQGVGETEASAAFEVYSATAFATRTVAVAAEPVITTRHGLRLVARPVDGEVPRLSRLVIPGGDQGAGDREPLLSWAAERGLRPETVRPAAGESAFDPVLRDLAAHTDRATARVTAKFAEYPVETGGPEGGVWPWRPTVVGVGALVVSAAVGALPLLVRRRAGGGAQHGTRTLGRPTPDGPESEETA</sequence>
<dbReference type="SUPFAM" id="SSF52317">
    <property type="entry name" value="Class I glutamine amidotransferase-like"/>
    <property type="match status" value="1"/>
</dbReference>
<feature type="region of interest" description="Disordered" evidence="1">
    <location>
        <begin position="448"/>
        <end position="473"/>
    </location>
</feature>
<evidence type="ECO:0000313" key="3">
    <source>
        <dbReference type="EMBL" id="MDT0328573.1"/>
    </source>
</evidence>
<dbReference type="InterPro" id="IPR002818">
    <property type="entry name" value="DJ-1/PfpI"/>
</dbReference>
<name>A0ABU2M7L2_9ACTN</name>
<keyword evidence="4" id="KW-1185">Reference proteome</keyword>
<dbReference type="Pfam" id="PF01965">
    <property type="entry name" value="DJ-1_PfpI"/>
    <property type="match status" value="1"/>
</dbReference>
<feature type="domain" description="DJ-1/PfpI" evidence="2">
    <location>
        <begin position="70"/>
        <end position="230"/>
    </location>
</feature>
<comment type="caution">
    <text evidence="3">The sequence shown here is derived from an EMBL/GenBank/DDBJ whole genome shotgun (WGS) entry which is preliminary data.</text>
</comment>
<protein>
    <submittedName>
        <fullName evidence="3">DJ-1/PfpI family protein</fullName>
    </submittedName>
</protein>